<evidence type="ECO:0000256" key="6">
    <source>
        <dbReference type="ARBA" id="ARBA00023136"/>
    </source>
</evidence>
<evidence type="ECO:0000256" key="2">
    <source>
        <dbReference type="ARBA" id="ARBA00006448"/>
    </source>
</evidence>
<dbReference type="GO" id="GO:0005886">
    <property type="term" value="C:plasma membrane"/>
    <property type="evidence" value="ECO:0007669"/>
    <property type="project" value="UniProtKB-SubCell"/>
</dbReference>
<sequence>MIDWNIVWRDFVGISWSGALGVIASSVVLYLFFTLLIHLSGPRLMANPTVGSFVVLAVIGGVTARATLGEATTMLGALIVLNTLMVMEYLMGSIRGARRLTTRRRPLVVMVEGRPLLGALRRRHLTPQELLSRLRVNGVKDPCELELVILEIRGSLTIVRRGATIGRSLVADVEGRELIPQRLLTTGAAEDHTN</sequence>
<protein>
    <submittedName>
        <fullName evidence="9">DUF421 domain-containing protein</fullName>
    </submittedName>
</protein>
<dbReference type="EMBL" id="DWZH01000021">
    <property type="protein sequence ID" value="HJB09473.1"/>
    <property type="molecule type" value="Genomic_DNA"/>
</dbReference>
<evidence type="ECO:0000313" key="10">
    <source>
        <dbReference type="Proteomes" id="UP000823823"/>
    </source>
</evidence>
<keyword evidence="5 7" id="KW-1133">Transmembrane helix</keyword>
<organism evidence="9 10">
    <name type="scientific">Candidatus Brachybacterium merdavium</name>
    <dbReference type="NCBI Taxonomy" id="2838513"/>
    <lineage>
        <taxon>Bacteria</taxon>
        <taxon>Bacillati</taxon>
        <taxon>Actinomycetota</taxon>
        <taxon>Actinomycetes</taxon>
        <taxon>Micrococcales</taxon>
        <taxon>Dermabacteraceae</taxon>
        <taxon>Brachybacterium</taxon>
    </lineage>
</organism>
<name>A0A9D2RN49_9MICO</name>
<feature type="transmembrane region" description="Helical" evidence="7">
    <location>
        <begin position="14"/>
        <end position="37"/>
    </location>
</feature>
<accession>A0A9D2RN49</accession>
<dbReference type="PANTHER" id="PTHR34582:SF6">
    <property type="entry name" value="UPF0702 TRANSMEMBRANE PROTEIN YCAP"/>
    <property type="match status" value="1"/>
</dbReference>
<comment type="subcellular location">
    <subcellularLocation>
        <location evidence="1">Cell membrane</location>
        <topology evidence="1">Multi-pass membrane protein</topology>
    </subcellularLocation>
</comment>
<dbReference type="Gene3D" id="3.30.240.20">
    <property type="entry name" value="bsu07140 like domains"/>
    <property type="match status" value="1"/>
</dbReference>
<reference evidence="9" key="2">
    <citation type="submission" date="2021-04" db="EMBL/GenBank/DDBJ databases">
        <authorList>
            <person name="Gilroy R."/>
        </authorList>
    </citation>
    <scope>NUCLEOTIDE SEQUENCE</scope>
    <source>
        <strain evidence="9">ChiHjej13B12-24818</strain>
    </source>
</reference>
<comment type="caution">
    <text evidence="9">The sequence shown here is derived from an EMBL/GenBank/DDBJ whole genome shotgun (WGS) entry which is preliminary data.</text>
</comment>
<feature type="domain" description="YetF C-terminal" evidence="8">
    <location>
        <begin position="103"/>
        <end position="163"/>
    </location>
</feature>
<keyword evidence="6 7" id="KW-0472">Membrane</keyword>
<keyword evidence="4 7" id="KW-0812">Transmembrane</keyword>
<evidence type="ECO:0000259" key="8">
    <source>
        <dbReference type="Pfam" id="PF04239"/>
    </source>
</evidence>
<evidence type="ECO:0000256" key="4">
    <source>
        <dbReference type="ARBA" id="ARBA00022692"/>
    </source>
</evidence>
<feature type="transmembrane region" description="Helical" evidence="7">
    <location>
        <begin position="49"/>
        <end position="68"/>
    </location>
</feature>
<dbReference type="PANTHER" id="PTHR34582">
    <property type="entry name" value="UPF0702 TRANSMEMBRANE PROTEIN YCAP"/>
    <property type="match status" value="1"/>
</dbReference>
<feature type="transmembrane region" description="Helical" evidence="7">
    <location>
        <begin position="74"/>
        <end position="94"/>
    </location>
</feature>
<dbReference type="InterPro" id="IPR023090">
    <property type="entry name" value="UPF0702_alpha/beta_dom_sf"/>
</dbReference>
<dbReference type="AlphaFoldDB" id="A0A9D2RN49"/>
<comment type="similarity">
    <text evidence="2">Belongs to the UPF0702 family.</text>
</comment>
<dbReference type="Proteomes" id="UP000823823">
    <property type="component" value="Unassembled WGS sequence"/>
</dbReference>
<keyword evidence="3" id="KW-1003">Cell membrane</keyword>
<evidence type="ECO:0000256" key="3">
    <source>
        <dbReference type="ARBA" id="ARBA00022475"/>
    </source>
</evidence>
<proteinExistence type="inferred from homology"/>
<evidence type="ECO:0000256" key="7">
    <source>
        <dbReference type="SAM" id="Phobius"/>
    </source>
</evidence>
<gene>
    <name evidence="9" type="ORF">H9786_02905</name>
</gene>
<dbReference type="InterPro" id="IPR007353">
    <property type="entry name" value="DUF421"/>
</dbReference>
<evidence type="ECO:0000313" key="9">
    <source>
        <dbReference type="EMBL" id="HJB09473.1"/>
    </source>
</evidence>
<evidence type="ECO:0000256" key="1">
    <source>
        <dbReference type="ARBA" id="ARBA00004651"/>
    </source>
</evidence>
<dbReference type="Pfam" id="PF04239">
    <property type="entry name" value="DUF421"/>
    <property type="match status" value="1"/>
</dbReference>
<reference evidence="9" key="1">
    <citation type="journal article" date="2021" name="PeerJ">
        <title>Extensive microbial diversity within the chicken gut microbiome revealed by metagenomics and culture.</title>
        <authorList>
            <person name="Gilroy R."/>
            <person name="Ravi A."/>
            <person name="Getino M."/>
            <person name="Pursley I."/>
            <person name="Horton D.L."/>
            <person name="Alikhan N.F."/>
            <person name="Baker D."/>
            <person name="Gharbi K."/>
            <person name="Hall N."/>
            <person name="Watson M."/>
            <person name="Adriaenssens E.M."/>
            <person name="Foster-Nyarko E."/>
            <person name="Jarju S."/>
            <person name="Secka A."/>
            <person name="Antonio M."/>
            <person name="Oren A."/>
            <person name="Chaudhuri R.R."/>
            <person name="La Ragione R."/>
            <person name="Hildebrand F."/>
            <person name="Pallen M.J."/>
        </authorList>
    </citation>
    <scope>NUCLEOTIDE SEQUENCE</scope>
    <source>
        <strain evidence="9">ChiHjej13B12-24818</strain>
    </source>
</reference>
<evidence type="ECO:0000256" key="5">
    <source>
        <dbReference type="ARBA" id="ARBA00022989"/>
    </source>
</evidence>